<dbReference type="Gene3D" id="2.115.10.20">
    <property type="entry name" value="Glycosyl hydrolase domain, family 43"/>
    <property type="match status" value="1"/>
</dbReference>
<dbReference type="EMBL" id="RWGY01000051">
    <property type="protein sequence ID" value="TVU06422.1"/>
    <property type="molecule type" value="Genomic_DNA"/>
</dbReference>
<comment type="similarity">
    <text evidence="1">Belongs to the glycosyl hydrolase 32 family.</text>
</comment>
<feature type="signal peptide" evidence="5">
    <location>
        <begin position="1"/>
        <end position="24"/>
    </location>
</feature>
<dbReference type="CDD" id="cd18624">
    <property type="entry name" value="GH32_Fruct1-like"/>
    <property type="match status" value="1"/>
</dbReference>
<evidence type="ECO:0000256" key="3">
    <source>
        <dbReference type="ARBA" id="ARBA00023180"/>
    </source>
</evidence>
<dbReference type="Gramene" id="TVU06422">
    <property type="protein sequence ID" value="TVU06422"/>
    <property type="gene ID" value="EJB05_49635"/>
</dbReference>
<dbReference type="GO" id="GO:0005975">
    <property type="term" value="P:carbohydrate metabolic process"/>
    <property type="evidence" value="ECO:0007669"/>
    <property type="project" value="InterPro"/>
</dbReference>
<dbReference type="Proteomes" id="UP000324897">
    <property type="component" value="Unassembled WGS sequence"/>
</dbReference>
<dbReference type="InterPro" id="IPR013148">
    <property type="entry name" value="Glyco_hydro_32_N"/>
</dbReference>
<feature type="chain" id="PRO_5023919080" description="Glycosyl hydrolase family 32 N-terminal domain-containing protein" evidence="5">
    <location>
        <begin position="25"/>
        <end position="311"/>
    </location>
</feature>
<evidence type="ECO:0000313" key="7">
    <source>
        <dbReference type="EMBL" id="TVU06422.1"/>
    </source>
</evidence>
<evidence type="ECO:0000259" key="6">
    <source>
        <dbReference type="Pfam" id="PF00251"/>
    </source>
</evidence>
<keyword evidence="3" id="KW-0325">Glycoprotein</keyword>
<feature type="domain" description="Glycosyl hydrolase family 32 N-terminal" evidence="6">
    <location>
        <begin position="40"/>
        <end position="291"/>
    </location>
</feature>
<dbReference type="SUPFAM" id="SSF75005">
    <property type="entry name" value="Arabinanase/levansucrase/invertase"/>
    <property type="match status" value="1"/>
</dbReference>
<dbReference type="InterPro" id="IPR001362">
    <property type="entry name" value="Glyco_hydro_32"/>
</dbReference>
<dbReference type="OrthoDB" id="690073at2759"/>
<evidence type="ECO:0000256" key="4">
    <source>
        <dbReference type="ARBA" id="ARBA00023295"/>
    </source>
</evidence>
<keyword evidence="2" id="KW-0378">Hydrolase</keyword>
<evidence type="ECO:0000256" key="5">
    <source>
        <dbReference type="SAM" id="SignalP"/>
    </source>
</evidence>
<gene>
    <name evidence="7" type="ORF">EJB05_49635</name>
</gene>
<organism evidence="7 8">
    <name type="scientific">Eragrostis curvula</name>
    <name type="common">weeping love grass</name>
    <dbReference type="NCBI Taxonomy" id="38414"/>
    <lineage>
        <taxon>Eukaryota</taxon>
        <taxon>Viridiplantae</taxon>
        <taxon>Streptophyta</taxon>
        <taxon>Embryophyta</taxon>
        <taxon>Tracheophyta</taxon>
        <taxon>Spermatophyta</taxon>
        <taxon>Magnoliopsida</taxon>
        <taxon>Liliopsida</taxon>
        <taxon>Poales</taxon>
        <taxon>Poaceae</taxon>
        <taxon>PACMAD clade</taxon>
        <taxon>Chloridoideae</taxon>
        <taxon>Eragrostideae</taxon>
        <taxon>Eragrostidinae</taxon>
        <taxon>Eragrostis</taxon>
    </lineage>
</organism>
<dbReference type="AlphaFoldDB" id="A0A5J9T514"/>
<keyword evidence="4" id="KW-0326">Glycosidase</keyword>
<sequence length="311" mass="34554">MAVWERALAILIVAVHLCLPVSLSSSLGNTDPSYGRTAYHFQPVTNWMNGPLYHKGVYHLFYQYNPHGALWDIGNLSWGHSVSYDLVNWTSLPTAIDPTSPFDGHGCWSGSVTTLADGVPAILYTGVNRSNVQVQNVAFPKDASDPLLREWEKSGLNPVIPLPADIPADKFRDPSTAWLGRDGLWSVTVSGEVEGMGSTQVFKSKDFLHWKRNPAPLHSSRAAGMWWSARTCSLWRSAAATGWTRRRAARVVKHVLKLSVVDTRQDYYMVVAYDDATDAFVPGEPDRGDDYGLVRLGRTGPGRRPFRPKLF</sequence>
<dbReference type="GO" id="GO:0004553">
    <property type="term" value="F:hydrolase activity, hydrolyzing O-glycosyl compounds"/>
    <property type="evidence" value="ECO:0007669"/>
    <property type="project" value="InterPro"/>
</dbReference>
<reference evidence="7 8" key="1">
    <citation type="journal article" date="2019" name="Sci. Rep.">
        <title>A high-quality genome of Eragrostis curvula grass provides insights into Poaceae evolution and supports new strategies to enhance forage quality.</title>
        <authorList>
            <person name="Carballo J."/>
            <person name="Santos B.A.C.M."/>
            <person name="Zappacosta D."/>
            <person name="Garbus I."/>
            <person name="Selva J.P."/>
            <person name="Gallo C.A."/>
            <person name="Diaz A."/>
            <person name="Albertini E."/>
            <person name="Caccamo M."/>
            <person name="Echenique V."/>
        </authorList>
    </citation>
    <scope>NUCLEOTIDE SEQUENCE [LARGE SCALE GENOMIC DNA]</scope>
    <source>
        <strain evidence="8">cv. Victoria</strain>
        <tissue evidence="7">Leaf</tissue>
    </source>
</reference>
<proteinExistence type="inferred from homology"/>
<keyword evidence="5" id="KW-0732">Signal</keyword>
<name>A0A5J9T514_9POAL</name>
<evidence type="ECO:0000256" key="1">
    <source>
        <dbReference type="ARBA" id="ARBA00009902"/>
    </source>
</evidence>
<evidence type="ECO:0000313" key="8">
    <source>
        <dbReference type="Proteomes" id="UP000324897"/>
    </source>
</evidence>
<accession>A0A5J9T514</accession>
<evidence type="ECO:0000256" key="2">
    <source>
        <dbReference type="ARBA" id="ARBA00022801"/>
    </source>
</evidence>
<feature type="non-terminal residue" evidence="7">
    <location>
        <position position="1"/>
    </location>
</feature>
<comment type="caution">
    <text evidence="7">The sequence shown here is derived from an EMBL/GenBank/DDBJ whole genome shotgun (WGS) entry which is preliminary data.</text>
</comment>
<dbReference type="InterPro" id="IPR050551">
    <property type="entry name" value="Fructan_Metab_Enzymes"/>
</dbReference>
<dbReference type="InterPro" id="IPR023296">
    <property type="entry name" value="Glyco_hydro_beta-prop_sf"/>
</dbReference>
<dbReference type="PANTHER" id="PTHR31953">
    <property type="entry name" value="BETA-FRUCTOFURANOSIDASE, INSOLUBLE ISOENZYME CWINV1-RELATED"/>
    <property type="match status" value="1"/>
</dbReference>
<keyword evidence="8" id="KW-1185">Reference proteome</keyword>
<dbReference type="Pfam" id="PF00251">
    <property type="entry name" value="Glyco_hydro_32N"/>
    <property type="match status" value="1"/>
</dbReference>
<dbReference type="SMART" id="SM00640">
    <property type="entry name" value="Glyco_32"/>
    <property type="match status" value="1"/>
</dbReference>
<protein>
    <recommendedName>
        <fullName evidence="6">Glycosyl hydrolase family 32 N-terminal domain-containing protein</fullName>
    </recommendedName>
</protein>